<sequence>MVVHNHDVLQATQAWVNKAVPDQEKEHVKPRAATTQHGKGLVQTRGSFWKSLFGLGRGANTTTKDQHAQNNSPVMVKKGLRWVTPAEANGGNLGTISSTYASISRPSTPPADMDSLTWQFSGKAKAVYTFCADTVSAHL</sequence>
<accession>A0AAW1PEM8</accession>
<protein>
    <submittedName>
        <fullName evidence="1">Uncharacterized protein</fullName>
    </submittedName>
</protein>
<name>A0AAW1PEM8_9CHLO</name>
<keyword evidence="2" id="KW-1185">Reference proteome</keyword>
<reference evidence="1 2" key="1">
    <citation type="journal article" date="2024" name="Nat. Commun.">
        <title>Phylogenomics reveals the evolutionary origins of lichenization in chlorophyte algae.</title>
        <authorList>
            <person name="Puginier C."/>
            <person name="Libourel C."/>
            <person name="Otte J."/>
            <person name="Skaloud P."/>
            <person name="Haon M."/>
            <person name="Grisel S."/>
            <person name="Petersen M."/>
            <person name="Berrin J.G."/>
            <person name="Delaux P.M."/>
            <person name="Dal Grande F."/>
            <person name="Keller J."/>
        </authorList>
    </citation>
    <scope>NUCLEOTIDE SEQUENCE [LARGE SCALE GENOMIC DNA]</scope>
    <source>
        <strain evidence="1 2">SAG 2036</strain>
    </source>
</reference>
<dbReference type="AlphaFoldDB" id="A0AAW1PEM8"/>
<dbReference type="Proteomes" id="UP001465755">
    <property type="component" value="Unassembled WGS sequence"/>
</dbReference>
<dbReference type="EMBL" id="JALJOQ010000036">
    <property type="protein sequence ID" value="KAK9806562.1"/>
    <property type="molecule type" value="Genomic_DNA"/>
</dbReference>
<evidence type="ECO:0000313" key="2">
    <source>
        <dbReference type="Proteomes" id="UP001465755"/>
    </source>
</evidence>
<gene>
    <name evidence="1" type="ORF">WJX73_001705</name>
</gene>
<proteinExistence type="predicted"/>
<evidence type="ECO:0000313" key="1">
    <source>
        <dbReference type="EMBL" id="KAK9806562.1"/>
    </source>
</evidence>
<organism evidence="1 2">
    <name type="scientific">Symbiochloris irregularis</name>
    <dbReference type="NCBI Taxonomy" id="706552"/>
    <lineage>
        <taxon>Eukaryota</taxon>
        <taxon>Viridiplantae</taxon>
        <taxon>Chlorophyta</taxon>
        <taxon>core chlorophytes</taxon>
        <taxon>Trebouxiophyceae</taxon>
        <taxon>Trebouxiales</taxon>
        <taxon>Trebouxiaceae</taxon>
        <taxon>Symbiochloris</taxon>
    </lineage>
</organism>
<comment type="caution">
    <text evidence="1">The sequence shown here is derived from an EMBL/GenBank/DDBJ whole genome shotgun (WGS) entry which is preliminary data.</text>
</comment>